<feature type="domain" description="DUF3696" evidence="1">
    <location>
        <begin position="317"/>
        <end position="366"/>
    </location>
</feature>
<evidence type="ECO:0000259" key="2">
    <source>
        <dbReference type="Pfam" id="PF13304"/>
    </source>
</evidence>
<name>F9U9N2_9GAMM</name>
<dbReference type="PANTHER" id="PTHR43581:SF2">
    <property type="entry name" value="EXCINUCLEASE ATPASE SUBUNIT"/>
    <property type="match status" value="1"/>
</dbReference>
<evidence type="ECO:0000313" key="4">
    <source>
        <dbReference type="EMBL" id="EGV18830.1"/>
    </source>
</evidence>
<dbReference type="InterPro" id="IPR014592">
    <property type="entry name" value="P-loop_UCP034888"/>
</dbReference>
<evidence type="ECO:0000313" key="5">
    <source>
        <dbReference type="Proteomes" id="UP000005459"/>
    </source>
</evidence>
<evidence type="ECO:0000259" key="1">
    <source>
        <dbReference type="Pfam" id="PF12476"/>
    </source>
</evidence>
<dbReference type="GO" id="GO:0005524">
    <property type="term" value="F:ATP binding"/>
    <property type="evidence" value="ECO:0007669"/>
    <property type="project" value="InterPro"/>
</dbReference>
<protein>
    <recommendedName>
        <fullName evidence="6">DUF3696 domain-containing protein</fullName>
    </recommendedName>
</protein>
<dbReference type="EMBL" id="AFWV01000005">
    <property type="protein sequence ID" value="EGV18830.1"/>
    <property type="molecule type" value="Genomic_DNA"/>
</dbReference>
<gene>
    <name evidence="4" type="ORF">ThimaDRAFT_1634</name>
</gene>
<accession>F9U9N2</accession>
<dbReference type="InterPro" id="IPR003959">
    <property type="entry name" value="ATPase_AAA_core"/>
</dbReference>
<dbReference type="PANTHER" id="PTHR43581">
    <property type="entry name" value="ATP/GTP PHOSPHATASE"/>
    <property type="match status" value="1"/>
</dbReference>
<evidence type="ECO:0000259" key="3">
    <source>
        <dbReference type="Pfam" id="PF13476"/>
    </source>
</evidence>
<reference evidence="4 5" key="1">
    <citation type="submission" date="2011-06" db="EMBL/GenBank/DDBJ databases">
        <title>The draft genome of Thiocapsa marina 5811.</title>
        <authorList>
            <consortium name="US DOE Joint Genome Institute (JGI-PGF)"/>
            <person name="Lucas S."/>
            <person name="Han J."/>
            <person name="Cheng J.-F."/>
            <person name="Goodwin L."/>
            <person name="Pitluck S."/>
            <person name="Peters L."/>
            <person name="Land M.L."/>
            <person name="Hauser L."/>
            <person name="Vogl K."/>
            <person name="Liu Z."/>
            <person name="Imhoff J."/>
            <person name="Thiel V."/>
            <person name="Frigaard N.-U."/>
            <person name="Bryant D."/>
            <person name="Woyke T.J."/>
        </authorList>
    </citation>
    <scope>NUCLEOTIDE SEQUENCE [LARGE SCALE GENOMIC DNA]</scope>
    <source>
        <strain evidence="4 5">5811</strain>
    </source>
</reference>
<dbReference type="Pfam" id="PF12476">
    <property type="entry name" value="DUF3696"/>
    <property type="match status" value="1"/>
</dbReference>
<feature type="domain" description="Rad50/SbcC-type AAA" evidence="3">
    <location>
        <begin position="4"/>
        <end position="44"/>
    </location>
</feature>
<dbReference type="Proteomes" id="UP000005459">
    <property type="component" value="Unassembled WGS sequence"/>
</dbReference>
<dbReference type="InterPro" id="IPR038729">
    <property type="entry name" value="Rad50/SbcC_AAA"/>
</dbReference>
<evidence type="ECO:0008006" key="6">
    <source>
        <dbReference type="Google" id="ProtNLM"/>
    </source>
</evidence>
<dbReference type="AlphaFoldDB" id="F9U9N2"/>
<dbReference type="Pfam" id="PF13304">
    <property type="entry name" value="AAA_21"/>
    <property type="match status" value="1"/>
</dbReference>
<feature type="domain" description="ATPase AAA-type core" evidence="2">
    <location>
        <begin position="184"/>
        <end position="305"/>
    </location>
</feature>
<dbReference type="STRING" id="768671.ThimaDRAFT_1634"/>
<dbReference type="Pfam" id="PF13476">
    <property type="entry name" value="AAA_23"/>
    <property type="match status" value="1"/>
</dbReference>
<dbReference type="GO" id="GO:0016887">
    <property type="term" value="F:ATP hydrolysis activity"/>
    <property type="evidence" value="ECO:0007669"/>
    <property type="project" value="InterPro"/>
</dbReference>
<sequence>MIHRMEIFGFKRFADDNFDFAPLVVLAGLNGTGKTSVIQALLLCRSALDAERGTVQLNGGPFCLELGTAEDIHNRKSTGDIIFSLNGDFCGSPATWRYVVPAQAPDALFLNIVDSKASAGIAFDIHSEPRAFTYLGAERLGPRSVLRASPVSDAQLEVGVHGEFSAQVLAALGGHPMEQADRLHPDRSEDAVPFLKYELEAWLSEIVRPIQIETVAHADGLFASLRFGAPGGEFVSAPNMGFGVSYALPVVLAGLIALRGGLLLIENPEAHLHPAGQSRMGVFLAWLAGHGVQVVVETHSDHVLNGIRRAIGEHAFLSHNDAIIHFFGSDDNDACATTPLRFTPSGGVSDWPPGFFDQYQIDVAALGRVRRRR</sequence>
<dbReference type="Gene3D" id="3.40.50.300">
    <property type="entry name" value="P-loop containing nucleotide triphosphate hydrolases"/>
    <property type="match status" value="2"/>
</dbReference>
<proteinExistence type="predicted"/>
<dbReference type="SUPFAM" id="SSF52540">
    <property type="entry name" value="P-loop containing nucleoside triphosphate hydrolases"/>
    <property type="match status" value="2"/>
</dbReference>
<dbReference type="PATRIC" id="fig|768671.3.peg.1737"/>
<dbReference type="eggNOG" id="COG4938">
    <property type="taxonomic scope" value="Bacteria"/>
</dbReference>
<dbReference type="PIRSF" id="PIRSF034888">
    <property type="entry name" value="P-loop_UCP034888"/>
    <property type="match status" value="1"/>
</dbReference>
<organism evidence="4 5">
    <name type="scientific">Thiocapsa marina 5811</name>
    <dbReference type="NCBI Taxonomy" id="768671"/>
    <lineage>
        <taxon>Bacteria</taxon>
        <taxon>Pseudomonadati</taxon>
        <taxon>Pseudomonadota</taxon>
        <taxon>Gammaproteobacteria</taxon>
        <taxon>Chromatiales</taxon>
        <taxon>Chromatiaceae</taxon>
        <taxon>Thiocapsa</taxon>
    </lineage>
</organism>
<keyword evidence="5" id="KW-1185">Reference proteome</keyword>
<dbReference type="GO" id="GO:0006302">
    <property type="term" value="P:double-strand break repair"/>
    <property type="evidence" value="ECO:0007669"/>
    <property type="project" value="InterPro"/>
</dbReference>
<dbReference type="InterPro" id="IPR051396">
    <property type="entry name" value="Bact_Antivir_Def_Nuclease"/>
</dbReference>
<dbReference type="InterPro" id="IPR027417">
    <property type="entry name" value="P-loop_NTPase"/>
</dbReference>
<dbReference type="OrthoDB" id="3322489at2"/>
<dbReference type="InterPro" id="IPR022532">
    <property type="entry name" value="DUF3696"/>
</dbReference>